<name>A0AAV6S635_SOLSE</name>
<comment type="caution">
    <text evidence="2">The sequence shown here is derived from an EMBL/GenBank/DDBJ whole genome shotgun (WGS) entry which is preliminary data.</text>
</comment>
<evidence type="ECO:0000313" key="2">
    <source>
        <dbReference type="EMBL" id="KAG7512569.1"/>
    </source>
</evidence>
<feature type="region of interest" description="Disordered" evidence="1">
    <location>
        <begin position="169"/>
        <end position="199"/>
    </location>
</feature>
<organism evidence="2 3">
    <name type="scientific">Solea senegalensis</name>
    <name type="common">Senegalese sole</name>
    <dbReference type="NCBI Taxonomy" id="28829"/>
    <lineage>
        <taxon>Eukaryota</taxon>
        <taxon>Metazoa</taxon>
        <taxon>Chordata</taxon>
        <taxon>Craniata</taxon>
        <taxon>Vertebrata</taxon>
        <taxon>Euteleostomi</taxon>
        <taxon>Actinopterygii</taxon>
        <taxon>Neopterygii</taxon>
        <taxon>Teleostei</taxon>
        <taxon>Neoteleostei</taxon>
        <taxon>Acanthomorphata</taxon>
        <taxon>Carangaria</taxon>
        <taxon>Pleuronectiformes</taxon>
        <taxon>Pleuronectoidei</taxon>
        <taxon>Soleidae</taxon>
        <taxon>Solea</taxon>
    </lineage>
</organism>
<evidence type="ECO:0000313" key="3">
    <source>
        <dbReference type="Proteomes" id="UP000693946"/>
    </source>
</evidence>
<evidence type="ECO:0000256" key="1">
    <source>
        <dbReference type="SAM" id="MobiDB-lite"/>
    </source>
</evidence>
<dbReference type="EMBL" id="JAGKHQ010000007">
    <property type="protein sequence ID" value="KAG7512569.1"/>
    <property type="molecule type" value="Genomic_DNA"/>
</dbReference>
<feature type="compositionally biased region" description="Polar residues" evidence="1">
    <location>
        <begin position="172"/>
        <end position="184"/>
    </location>
</feature>
<accession>A0AAV6S635</accession>
<dbReference type="Proteomes" id="UP000693946">
    <property type="component" value="Linkage Group LG15"/>
</dbReference>
<reference evidence="2 3" key="1">
    <citation type="journal article" date="2021" name="Sci. Rep.">
        <title>Chromosome anchoring in Senegalese sole (Solea senegalensis) reveals sex-associated markers and genome rearrangements in flatfish.</title>
        <authorList>
            <person name="Guerrero-Cozar I."/>
            <person name="Gomez-Garrido J."/>
            <person name="Berbel C."/>
            <person name="Martinez-Blanch J.F."/>
            <person name="Alioto T."/>
            <person name="Claros M.G."/>
            <person name="Gagnaire P.A."/>
            <person name="Manchado M."/>
        </authorList>
    </citation>
    <scope>NUCLEOTIDE SEQUENCE [LARGE SCALE GENOMIC DNA]</scope>
    <source>
        <strain evidence="2">Sse05_10M</strain>
    </source>
</reference>
<dbReference type="AlphaFoldDB" id="A0AAV6S635"/>
<keyword evidence="3" id="KW-1185">Reference proteome</keyword>
<sequence length="298" mass="34898">MRSTLDAHRYPGGVRKTEDDVKPWRKKVVCDGSSEPEQEAKRHLETYRNMRHLRDALHHRCASLLKDKVLSQRLVLQQRDETTRVKCEAKNKTKQKQKKRAFFTLQHNDSYLQSLPKTSYYQIFDLQKQLVQRGHLKTSRELEDFHRCIDYNSPPSQMQRNLQDVRKKMLGSRSSAVDLTSQQKTESDPCSPEDGGDEEDDLCCSRLLEHRSGSGESKEKDAVEQMFFKMKVPTFTTLQPNIMRIFQSKMPDLIIAEIPEKSRKAEIYLRRLRQMHHLCLNNMSICQRLVTDGECNLD</sequence>
<gene>
    <name evidence="2" type="ORF">JOB18_033195</name>
</gene>
<proteinExistence type="predicted"/>
<protein>
    <submittedName>
        <fullName evidence="2">Uncharacterized protein</fullName>
    </submittedName>
</protein>